<organism evidence="1 2">
    <name type="scientific">Allofrancisella inopinata</name>
    <dbReference type="NCBI Taxonomy" id="1085647"/>
    <lineage>
        <taxon>Bacteria</taxon>
        <taxon>Pseudomonadati</taxon>
        <taxon>Pseudomonadota</taxon>
        <taxon>Gammaproteobacteria</taxon>
        <taxon>Thiotrichales</taxon>
        <taxon>Francisellaceae</taxon>
        <taxon>Allofrancisella</taxon>
    </lineage>
</organism>
<name>A0AAE6YKE4_9GAMM</name>
<dbReference type="Pfam" id="PF04365">
    <property type="entry name" value="BrnT_toxin"/>
    <property type="match status" value="1"/>
</dbReference>
<dbReference type="Proteomes" id="UP000502004">
    <property type="component" value="Chromosome"/>
</dbReference>
<dbReference type="AlphaFoldDB" id="A0AAE6YKE4"/>
<accession>A0AAE6YKE4</accession>
<protein>
    <submittedName>
        <fullName evidence="1">BrnT family toxin</fullName>
    </submittedName>
</protein>
<gene>
    <name evidence="1" type="ORF">E4K63_06615</name>
</gene>
<dbReference type="Gene3D" id="3.10.450.530">
    <property type="entry name" value="Ribonuclease toxin, BrnT, of type II toxin-antitoxin system"/>
    <property type="match status" value="1"/>
</dbReference>
<dbReference type="InterPro" id="IPR038573">
    <property type="entry name" value="BrnT_sf"/>
</dbReference>
<sequence length="88" mass="10834">MFEWDENKNQQNIEKHGFDFEDARDVIPENVIRITLDDRKDYTETRYNIFGKKNNREVIITATIRNGKYRIISFRKCNNREIKRFFKE</sequence>
<reference evidence="1 2" key="1">
    <citation type="submission" date="2019-03" db="EMBL/GenBank/DDBJ databases">
        <title>Complete Genome Sequence of Allofrancisella inopinata Strain SYSU YG23 Isolated from Water-Cooling Systems in China.</title>
        <authorList>
            <person name="Ohrman C."/>
            <person name="Uneklint I."/>
            <person name="Sjodin A."/>
        </authorList>
    </citation>
    <scope>NUCLEOTIDE SEQUENCE [LARGE SCALE GENOMIC DNA]</scope>
    <source>
        <strain evidence="1 2">SYSU YG23</strain>
    </source>
</reference>
<evidence type="ECO:0000313" key="1">
    <source>
        <dbReference type="EMBL" id="QIV96519.1"/>
    </source>
</evidence>
<dbReference type="EMBL" id="CP038241">
    <property type="protein sequence ID" value="QIV96519.1"/>
    <property type="molecule type" value="Genomic_DNA"/>
</dbReference>
<proteinExistence type="predicted"/>
<evidence type="ECO:0000313" key="2">
    <source>
        <dbReference type="Proteomes" id="UP000502004"/>
    </source>
</evidence>
<dbReference type="KEGG" id="aii:E4K63_06615"/>
<keyword evidence="2" id="KW-1185">Reference proteome</keyword>
<dbReference type="InterPro" id="IPR007460">
    <property type="entry name" value="BrnT_toxin"/>
</dbReference>